<keyword evidence="1" id="KW-0812">Transmembrane</keyword>
<dbReference type="Proteomes" id="UP000027093">
    <property type="component" value="Chromosome"/>
</dbReference>
<dbReference type="AlphaFoldDB" id="A0A060HH01"/>
<proteinExistence type="predicted"/>
<dbReference type="Gene3D" id="2.40.50.120">
    <property type="match status" value="1"/>
</dbReference>
<sequence length="206" mass="21919">MRTALLLTILVACGTMVLNAVSEEAHACEVLSLPPIEQATADSSAIIFSGKVAEVRTIVVSSGMQDMRAALFEVDTYWKSQNNSPNYKELVVFTAIDSGACGYDFEVGKSYLVYASARDNGSLLTSIGTRTMPIESAQDDTAALGQGISPTVQGSWKEQLETMPMQPQPGNTAVETNNTLLMLIGSGAAIAGAAAFFSLRRLKDKK</sequence>
<protein>
    <submittedName>
        <fullName evidence="2">Uncharacterized protein</fullName>
    </submittedName>
</protein>
<gene>
    <name evidence="2" type="ORF">NVIE_006380</name>
</gene>
<evidence type="ECO:0000313" key="3">
    <source>
        <dbReference type="Proteomes" id="UP000027093"/>
    </source>
</evidence>
<dbReference type="RefSeq" id="WP_144239448.1">
    <property type="nucleotide sequence ID" value="NZ_CP007536.1"/>
</dbReference>
<dbReference type="InterPro" id="IPR008993">
    <property type="entry name" value="TIMP-like_OB-fold"/>
</dbReference>
<dbReference type="GeneID" id="74945902"/>
<dbReference type="SUPFAM" id="SSF50242">
    <property type="entry name" value="TIMP-like"/>
    <property type="match status" value="1"/>
</dbReference>
<name>A0A060HH01_9ARCH</name>
<accession>A0A060HH01</accession>
<keyword evidence="1" id="KW-1133">Transmembrane helix</keyword>
<dbReference type="KEGG" id="nvn:NVIE_006380"/>
<evidence type="ECO:0000256" key="1">
    <source>
        <dbReference type="SAM" id="Phobius"/>
    </source>
</evidence>
<evidence type="ECO:0000313" key="2">
    <source>
        <dbReference type="EMBL" id="AIC14843.1"/>
    </source>
</evidence>
<dbReference type="EMBL" id="CP007536">
    <property type="protein sequence ID" value="AIC14843.1"/>
    <property type="molecule type" value="Genomic_DNA"/>
</dbReference>
<keyword evidence="3" id="KW-1185">Reference proteome</keyword>
<organism evidence="2 3">
    <name type="scientific">Nitrososphaera viennensis EN76</name>
    <dbReference type="NCBI Taxonomy" id="926571"/>
    <lineage>
        <taxon>Archaea</taxon>
        <taxon>Nitrososphaerota</taxon>
        <taxon>Nitrososphaeria</taxon>
        <taxon>Nitrososphaerales</taxon>
        <taxon>Nitrososphaeraceae</taxon>
        <taxon>Nitrososphaera</taxon>
    </lineage>
</organism>
<dbReference type="HOGENOM" id="CLU_1329515_0_0_2"/>
<reference evidence="2 3" key="1">
    <citation type="journal article" date="2014" name="Int. J. Syst. Evol. Microbiol.">
        <title>Nitrososphaera viennensis gen. nov., sp. nov., an aerobic and mesophilic, ammonia-oxidizing archaeon from soil and a member of the archaeal phylum Thaumarchaeota.</title>
        <authorList>
            <person name="Stieglmeier M."/>
            <person name="Klingl A."/>
            <person name="Alves R.J."/>
            <person name="Rittmann S.K."/>
            <person name="Melcher M."/>
            <person name="Leisch N."/>
            <person name="Schleper C."/>
        </authorList>
    </citation>
    <scope>NUCLEOTIDE SEQUENCE [LARGE SCALE GENOMIC DNA]</scope>
    <source>
        <strain evidence="2">EN76</strain>
    </source>
</reference>
<feature type="transmembrane region" description="Helical" evidence="1">
    <location>
        <begin position="180"/>
        <end position="199"/>
    </location>
</feature>
<keyword evidence="1" id="KW-0472">Membrane</keyword>